<dbReference type="AlphaFoldDB" id="A0A803LX95"/>
<feature type="region of interest" description="Disordered" evidence="1">
    <location>
        <begin position="237"/>
        <end position="284"/>
    </location>
</feature>
<feature type="compositionally biased region" description="Basic and acidic residues" evidence="1">
    <location>
        <begin position="528"/>
        <end position="538"/>
    </location>
</feature>
<dbReference type="PANTHER" id="PTHR33870">
    <property type="entry name" value="CARDIOMYOPATHY-ASSOCIATED PROTEIN"/>
    <property type="match status" value="1"/>
</dbReference>
<proteinExistence type="predicted"/>
<feature type="compositionally biased region" description="Basic and acidic residues" evidence="1">
    <location>
        <begin position="568"/>
        <end position="577"/>
    </location>
</feature>
<dbReference type="Gramene" id="AUR62020096-RA">
    <property type="protein sequence ID" value="AUR62020096-RA:cds"/>
    <property type="gene ID" value="AUR62020096"/>
</dbReference>
<keyword evidence="3" id="KW-1185">Reference proteome</keyword>
<feature type="compositionally biased region" description="Acidic residues" evidence="1">
    <location>
        <begin position="516"/>
        <end position="526"/>
    </location>
</feature>
<feature type="region of interest" description="Disordered" evidence="1">
    <location>
        <begin position="1"/>
        <end position="68"/>
    </location>
</feature>
<dbReference type="EnsemblPlants" id="AUR62020096-RA">
    <property type="protein sequence ID" value="AUR62020096-RA:cds"/>
    <property type="gene ID" value="AUR62020096"/>
</dbReference>
<feature type="region of interest" description="Disordered" evidence="1">
    <location>
        <begin position="320"/>
        <end position="345"/>
    </location>
</feature>
<evidence type="ECO:0000256" key="1">
    <source>
        <dbReference type="SAM" id="MobiDB-lite"/>
    </source>
</evidence>
<evidence type="ECO:0000313" key="2">
    <source>
        <dbReference type="EnsemblPlants" id="AUR62020096-RA:cds"/>
    </source>
</evidence>
<accession>A0A803LX95</accession>
<feature type="compositionally biased region" description="Basic and acidic residues" evidence="1">
    <location>
        <begin position="56"/>
        <end position="68"/>
    </location>
</feature>
<protein>
    <submittedName>
        <fullName evidence="2">Uncharacterized protein</fullName>
    </submittedName>
</protein>
<feature type="region of interest" description="Disordered" evidence="1">
    <location>
        <begin position="557"/>
        <end position="609"/>
    </location>
</feature>
<feature type="compositionally biased region" description="Basic and acidic residues" evidence="1">
    <location>
        <begin position="430"/>
        <end position="443"/>
    </location>
</feature>
<reference evidence="2" key="1">
    <citation type="journal article" date="2017" name="Nature">
        <title>The genome of Chenopodium quinoa.</title>
        <authorList>
            <person name="Jarvis D.E."/>
            <person name="Ho Y.S."/>
            <person name="Lightfoot D.J."/>
            <person name="Schmoeckel S.M."/>
            <person name="Li B."/>
            <person name="Borm T.J.A."/>
            <person name="Ohyanagi H."/>
            <person name="Mineta K."/>
            <person name="Michell C.T."/>
            <person name="Saber N."/>
            <person name="Kharbatia N.M."/>
            <person name="Rupper R.R."/>
            <person name="Sharp A.R."/>
            <person name="Dally N."/>
            <person name="Boughton B.A."/>
            <person name="Woo Y.H."/>
            <person name="Gao G."/>
            <person name="Schijlen E.G.W.M."/>
            <person name="Guo X."/>
            <person name="Momin A.A."/>
            <person name="Negrao S."/>
            <person name="Al-Babili S."/>
            <person name="Gehring C."/>
            <person name="Roessner U."/>
            <person name="Jung C."/>
            <person name="Murphy K."/>
            <person name="Arold S.T."/>
            <person name="Gojobori T."/>
            <person name="van der Linden C.G."/>
            <person name="van Loo E.N."/>
            <person name="Jellen E.N."/>
            <person name="Maughan P.J."/>
            <person name="Tester M."/>
        </authorList>
    </citation>
    <scope>NUCLEOTIDE SEQUENCE [LARGE SCALE GENOMIC DNA]</scope>
    <source>
        <strain evidence="2">cv. PI 614886</strain>
    </source>
</reference>
<evidence type="ECO:0000313" key="3">
    <source>
        <dbReference type="Proteomes" id="UP000596660"/>
    </source>
</evidence>
<name>A0A803LX95_CHEQI</name>
<feature type="compositionally biased region" description="Low complexity" evidence="1">
    <location>
        <begin position="40"/>
        <end position="51"/>
    </location>
</feature>
<feature type="compositionally biased region" description="Basic and acidic residues" evidence="1">
    <location>
        <begin position="454"/>
        <end position="465"/>
    </location>
</feature>
<sequence length="609" mass="69047">MMSRRTFGRIDKKNSNNNNDDNLPNIIQEKTHIISTRVATPPSRSDSTESSQSEEDTARDQEKSKHVVEWTEYDEKNLMNLGSSEIERNKRLESLIAKRRARKMFSMQPRRHNFYSFDQHDHLDQQVMGSIIVSKGDIEFDYNGDDYHQPGSAPSVLLPTRNPFDLPYDPHEEKPVLTGAFPRNNNNLLQQSNLQDILACNTNSPSNIIPSKMQERSFYTEPHHHKSNFSIASDMQVEVSEGGSPPMTANEANSPTDQDSYDGDDNKDVSSIDDEDLWGISPHPTKRGEFGMNFKLKDTLEEEEKVYNRPSNLCDVVNNVHNNENDDPSPTISMSREEEEGGSDQEARIGGVVFSLSTRSILPNEGKKKLVVDLQSTNGDILESSSSSSSEGLTSQMLGKVDHLAEYLANLPPSECGSNFLEDVERSSHVRERKTEETFHDEINQIFEFDENKEDSKEGSHRSVEDSTSTTSQIEVPKERSATSNEFHANDLINKEHVDQNSSTTEQNDYFRRIEDEGEPLEENENEVNSRPELKESISDSNSTTCQEDLLDQLRLEDNMKVTPLHQVQDHEHKDESSLSNQIIHDADESTSQEKANKDRYGIDSNSTK</sequence>
<feature type="region of interest" description="Disordered" evidence="1">
    <location>
        <begin position="430"/>
        <end position="545"/>
    </location>
</feature>
<reference evidence="2" key="2">
    <citation type="submission" date="2021-03" db="UniProtKB">
        <authorList>
            <consortium name="EnsemblPlants"/>
        </authorList>
    </citation>
    <scope>IDENTIFICATION</scope>
</reference>
<dbReference type="Proteomes" id="UP000596660">
    <property type="component" value="Unplaced"/>
</dbReference>
<dbReference type="PANTHER" id="PTHR33870:SF4">
    <property type="entry name" value="CARDIOMYOPATHY-ASSOCIATED PROTEIN"/>
    <property type="match status" value="1"/>
</dbReference>
<organism evidence="2 3">
    <name type="scientific">Chenopodium quinoa</name>
    <name type="common">Quinoa</name>
    <dbReference type="NCBI Taxonomy" id="63459"/>
    <lineage>
        <taxon>Eukaryota</taxon>
        <taxon>Viridiplantae</taxon>
        <taxon>Streptophyta</taxon>
        <taxon>Embryophyta</taxon>
        <taxon>Tracheophyta</taxon>
        <taxon>Spermatophyta</taxon>
        <taxon>Magnoliopsida</taxon>
        <taxon>eudicotyledons</taxon>
        <taxon>Gunneridae</taxon>
        <taxon>Pentapetalae</taxon>
        <taxon>Caryophyllales</taxon>
        <taxon>Chenopodiaceae</taxon>
        <taxon>Chenopodioideae</taxon>
        <taxon>Atripliceae</taxon>
        <taxon>Chenopodium</taxon>
    </lineage>
</organism>